<keyword evidence="1" id="KW-0496">Mitochondrion</keyword>
<organism evidence="1">
    <name type="scientific">Cafileria marina</name>
    <dbReference type="NCBI Taxonomy" id="2557541"/>
    <lineage>
        <taxon>Eukaryota</taxon>
        <taxon>Sar</taxon>
        <taxon>Stramenopiles</taxon>
        <taxon>Bigyra</taxon>
        <taxon>Opalozoa</taxon>
        <taxon>Bicosoecida</taxon>
        <taxon>Cafileria</taxon>
    </lineage>
</organism>
<dbReference type="SUPFAM" id="SSF55282">
    <property type="entry name" value="RL5-like"/>
    <property type="match status" value="1"/>
</dbReference>
<protein>
    <submittedName>
        <fullName evidence="1">Ribosomal protein L5</fullName>
    </submittedName>
</protein>
<gene>
    <name evidence="1" type="primary">rpl5</name>
</gene>
<accession>A0A5B9IKT8</accession>
<geneLocation type="mitochondrion" evidence="1"/>
<keyword evidence="1" id="KW-0689">Ribosomal protein</keyword>
<dbReference type="GO" id="GO:0005840">
    <property type="term" value="C:ribosome"/>
    <property type="evidence" value="ECO:0007669"/>
    <property type="project" value="UniProtKB-KW"/>
</dbReference>
<dbReference type="EMBL" id="MK702077">
    <property type="protein sequence ID" value="QEF30248.1"/>
    <property type="molecule type" value="Genomic_DNA"/>
</dbReference>
<dbReference type="RefSeq" id="YP_009688824.1">
    <property type="nucleotide sequence ID" value="NC_044635.1"/>
</dbReference>
<reference evidence="1" key="1">
    <citation type="journal article" date="2019" name="Microorganisms">
        <title>Morphology, Ultrastructure, and Mitochondrial Genome of the Marine Non-Photosynthetic Bicosoecid Cafileria marina Gen. et sp. nov.</title>
        <authorList>
            <person name="Jirsova D."/>
            <person name="Fussy Z."/>
            <person name="Richtova J."/>
            <person name="Gruber A."/>
            <person name="Obornik M."/>
        </authorList>
    </citation>
    <scope>NUCLEOTIDE SEQUENCE</scope>
    <source>
        <strain evidence="1">Kf007</strain>
    </source>
</reference>
<dbReference type="GeneID" id="41791358"/>
<name>A0A5B9IKT8_9STRA</name>
<dbReference type="Gene3D" id="3.30.1440.10">
    <property type="match status" value="1"/>
</dbReference>
<evidence type="ECO:0000313" key="1">
    <source>
        <dbReference type="EMBL" id="QEF30248.1"/>
    </source>
</evidence>
<sequence length="186" mass="22458">MYLRLHEKQIYINDILYITKFFKDNKESKIPLLKKIKVNLSFKNIAFNKKRITPLLIILETLFSQYTYLQKSHKSILNLNIKKNDFVSCKIDLNKNNMYNFLDTLITYLPSLEKNKYIFLKNIKYNILNDYNIKLNNIYKFNQLKNLQNVLIQDINISIYFETFFYQEKIFLLSSLNQKLLKNINA</sequence>
<dbReference type="AlphaFoldDB" id="A0A5B9IKT8"/>
<dbReference type="InterPro" id="IPR022803">
    <property type="entry name" value="Ribosomal_uL5_dom_sf"/>
</dbReference>
<keyword evidence="1" id="KW-0687">Ribonucleoprotein</keyword>
<proteinExistence type="predicted"/>